<sequence>MSEKPFGKSEKGAALLTVLLLVAVLAILAAHGIDRIAGAAKLTSNARELAQAQAYMVAAENLGMETAQQITAASPGRTTNLGDWNGRPNRVPVEGGIITASISDGGNCFNINGLVRQEQNIFTARQAGLDQFVRLMGLLDVPQGDAIDIAASVADWLDSDTIAAPGGAEDEYYLQSERAYRTANSLIVDISELRAVKGVDTTIYARLAPWICALPIAELSPVNVNTLKPEQSLLLEILSENPVNSVEIRQFLGRRPETGFSSVGDFWSRPVPARFGADSEVQRQVKVATRWFRLDLTVEMQSALIEEQALVDAGLQPARLVQRRRGDTL</sequence>
<dbReference type="Gene3D" id="1.10.40.60">
    <property type="entry name" value="EpsJ-like"/>
    <property type="match status" value="2"/>
</dbReference>
<dbReference type="InterPro" id="IPR038072">
    <property type="entry name" value="GspK_central_sf"/>
</dbReference>
<evidence type="ECO:0000256" key="9">
    <source>
        <dbReference type="ARBA" id="ARBA00023136"/>
    </source>
</evidence>
<keyword evidence="7" id="KW-0653">Protein transport</keyword>
<dbReference type="InterPro" id="IPR049031">
    <property type="entry name" value="T2SSK_SAM-like_1st"/>
</dbReference>
<evidence type="ECO:0000259" key="12">
    <source>
        <dbReference type="Pfam" id="PF21687"/>
    </source>
</evidence>
<evidence type="ECO:0000256" key="5">
    <source>
        <dbReference type="ARBA" id="ARBA00022519"/>
    </source>
</evidence>
<evidence type="ECO:0000256" key="4">
    <source>
        <dbReference type="ARBA" id="ARBA00022475"/>
    </source>
</evidence>
<evidence type="ECO:0000256" key="1">
    <source>
        <dbReference type="ARBA" id="ARBA00004533"/>
    </source>
</evidence>
<keyword evidence="4 10" id="KW-1003">Cell membrane</keyword>
<dbReference type="InterPro" id="IPR049179">
    <property type="entry name" value="T2SSK_SAM-like_2nd"/>
</dbReference>
<keyword evidence="8" id="KW-1133">Transmembrane helix</keyword>
<keyword evidence="14" id="KW-1185">Reference proteome</keyword>
<dbReference type="PANTHER" id="PTHR38831:SF1">
    <property type="entry name" value="TYPE II SECRETION SYSTEM PROTEIN K-RELATED"/>
    <property type="match status" value="1"/>
</dbReference>
<gene>
    <name evidence="13" type="ORF">SAMN02745824_2786</name>
</gene>
<dbReference type="GO" id="GO:0009306">
    <property type="term" value="P:protein secretion"/>
    <property type="evidence" value="ECO:0007669"/>
    <property type="project" value="InterPro"/>
</dbReference>
<accession>A0A1N6GDW3</accession>
<dbReference type="PIRSF" id="PIRSF002786">
    <property type="entry name" value="XcpX"/>
    <property type="match status" value="1"/>
</dbReference>
<dbReference type="Pfam" id="PF03934">
    <property type="entry name" value="T2SSK"/>
    <property type="match status" value="1"/>
</dbReference>
<evidence type="ECO:0000313" key="13">
    <source>
        <dbReference type="EMBL" id="SIO05691.1"/>
    </source>
</evidence>
<evidence type="ECO:0000259" key="11">
    <source>
        <dbReference type="Pfam" id="PF03934"/>
    </source>
</evidence>
<dbReference type="SUPFAM" id="SSF54523">
    <property type="entry name" value="Pili subunits"/>
    <property type="match status" value="1"/>
</dbReference>
<dbReference type="OrthoDB" id="9788973at2"/>
<organism evidence="13 14">
    <name type="scientific">Parasphingorhabdus marina DSM 22363</name>
    <dbReference type="NCBI Taxonomy" id="1123272"/>
    <lineage>
        <taxon>Bacteria</taxon>
        <taxon>Pseudomonadati</taxon>
        <taxon>Pseudomonadota</taxon>
        <taxon>Alphaproteobacteria</taxon>
        <taxon>Sphingomonadales</taxon>
        <taxon>Sphingomonadaceae</taxon>
        <taxon>Parasphingorhabdus</taxon>
    </lineage>
</organism>
<dbReference type="STRING" id="1123272.SAMN02745824_2786"/>
<dbReference type="SUPFAM" id="SSF158544">
    <property type="entry name" value="GspK insert domain-like"/>
    <property type="match status" value="2"/>
</dbReference>
<name>A0A1N6GDW3_9SPHN</name>
<evidence type="ECO:0000313" key="14">
    <source>
        <dbReference type="Proteomes" id="UP000185192"/>
    </source>
</evidence>
<evidence type="ECO:0000256" key="2">
    <source>
        <dbReference type="ARBA" id="ARBA00007246"/>
    </source>
</evidence>
<reference evidence="14" key="1">
    <citation type="submission" date="2016-11" db="EMBL/GenBank/DDBJ databases">
        <authorList>
            <person name="Varghese N."/>
            <person name="Submissions S."/>
        </authorList>
    </citation>
    <scope>NUCLEOTIDE SEQUENCE [LARGE SCALE GENOMIC DNA]</scope>
    <source>
        <strain evidence="14">DSM 22363</strain>
    </source>
</reference>
<evidence type="ECO:0000256" key="3">
    <source>
        <dbReference type="ARBA" id="ARBA00022448"/>
    </source>
</evidence>
<proteinExistence type="inferred from homology"/>
<feature type="domain" description="T2SS protein K second SAM-like" evidence="11">
    <location>
        <begin position="222"/>
        <end position="273"/>
    </location>
</feature>
<evidence type="ECO:0000256" key="10">
    <source>
        <dbReference type="PIRNR" id="PIRNR002786"/>
    </source>
</evidence>
<keyword evidence="3 10" id="KW-0813">Transport</keyword>
<keyword evidence="5 10" id="KW-0997">Cell inner membrane</keyword>
<evidence type="ECO:0000256" key="7">
    <source>
        <dbReference type="ARBA" id="ARBA00022927"/>
    </source>
</evidence>
<dbReference type="NCBIfam" id="NF037980">
    <property type="entry name" value="T2SS_GspK"/>
    <property type="match status" value="1"/>
</dbReference>
<keyword evidence="6" id="KW-0812">Transmembrane</keyword>
<evidence type="ECO:0000256" key="6">
    <source>
        <dbReference type="ARBA" id="ARBA00022692"/>
    </source>
</evidence>
<feature type="domain" description="T2SS protein K first SAM-like" evidence="12">
    <location>
        <begin position="107"/>
        <end position="215"/>
    </location>
</feature>
<dbReference type="Proteomes" id="UP000185192">
    <property type="component" value="Unassembled WGS sequence"/>
</dbReference>
<evidence type="ECO:0000256" key="8">
    <source>
        <dbReference type="ARBA" id="ARBA00022989"/>
    </source>
</evidence>
<dbReference type="Pfam" id="PF21687">
    <property type="entry name" value="T2SSK_1st"/>
    <property type="match status" value="1"/>
</dbReference>
<protein>
    <recommendedName>
        <fullName evidence="10">Type II secretion system protein K</fullName>
    </recommendedName>
</protein>
<dbReference type="GO" id="GO:0005886">
    <property type="term" value="C:plasma membrane"/>
    <property type="evidence" value="ECO:0007669"/>
    <property type="project" value="UniProtKB-SubCell"/>
</dbReference>
<dbReference type="Gene3D" id="3.30.1300.30">
    <property type="entry name" value="GSPII I/J protein-like"/>
    <property type="match status" value="1"/>
</dbReference>
<dbReference type="RefSeq" id="WP_074205760.1">
    <property type="nucleotide sequence ID" value="NZ_FSQW01000002.1"/>
</dbReference>
<dbReference type="AlphaFoldDB" id="A0A1N6GDW3"/>
<comment type="subcellular location">
    <subcellularLocation>
        <location evidence="1 10">Cell inner membrane</location>
    </subcellularLocation>
</comment>
<comment type="similarity">
    <text evidence="2 10">Belongs to the GSP K family.</text>
</comment>
<keyword evidence="9 10" id="KW-0472">Membrane</keyword>
<dbReference type="EMBL" id="FSQW01000002">
    <property type="protein sequence ID" value="SIO05691.1"/>
    <property type="molecule type" value="Genomic_DNA"/>
</dbReference>
<dbReference type="InterPro" id="IPR005628">
    <property type="entry name" value="GspK"/>
</dbReference>
<dbReference type="InterPro" id="IPR045584">
    <property type="entry name" value="Pilin-like"/>
</dbReference>
<dbReference type="PANTHER" id="PTHR38831">
    <property type="entry name" value="TYPE II SECRETION SYSTEM PROTEIN K"/>
    <property type="match status" value="1"/>
</dbReference>